<reference evidence="7" key="1">
    <citation type="journal article" date="2021" name="Nat. Commun.">
        <title>Genetic determinants of endophytism in the Arabidopsis root mycobiome.</title>
        <authorList>
            <person name="Mesny F."/>
            <person name="Miyauchi S."/>
            <person name="Thiergart T."/>
            <person name="Pickel B."/>
            <person name="Atanasova L."/>
            <person name="Karlsson M."/>
            <person name="Huettel B."/>
            <person name="Barry K.W."/>
            <person name="Haridas S."/>
            <person name="Chen C."/>
            <person name="Bauer D."/>
            <person name="Andreopoulos W."/>
            <person name="Pangilinan J."/>
            <person name="LaButti K."/>
            <person name="Riley R."/>
            <person name="Lipzen A."/>
            <person name="Clum A."/>
            <person name="Drula E."/>
            <person name="Henrissat B."/>
            <person name="Kohler A."/>
            <person name="Grigoriev I.V."/>
            <person name="Martin F.M."/>
            <person name="Hacquard S."/>
        </authorList>
    </citation>
    <scope>NUCLEOTIDE SEQUENCE</scope>
    <source>
        <strain evidence="7">MPI-CAGE-AT-0016</strain>
    </source>
</reference>
<evidence type="ECO:0000313" key="7">
    <source>
        <dbReference type="EMBL" id="KAH7359350.1"/>
    </source>
</evidence>
<dbReference type="InterPro" id="IPR039770">
    <property type="entry name" value="Rpf2"/>
</dbReference>
<dbReference type="PANTHER" id="PTHR12728">
    <property type="entry name" value="BRIX DOMAIN CONTAINING PROTEIN"/>
    <property type="match status" value="1"/>
</dbReference>
<evidence type="ECO:0000256" key="3">
    <source>
        <dbReference type="ARBA" id="ARBA00023242"/>
    </source>
</evidence>
<dbReference type="OrthoDB" id="407658at2759"/>
<dbReference type="InterPro" id="IPR007109">
    <property type="entry name" value="Brix"/>
</dbReference>
<comment type="caution">
    <text evidence="7">The sequence shown here is derived from an EMBL/GenBank/DDBJ whole genome shotgun (WGS) entry which is preliminary data.</text>
</comment>
<evidence type="ECO:0000256" key="2">
    <source>
        <dbReference type="ARBA" id="ARBA00010782"/>
    </source>
</evidence>
<dbReference type="Proteomes" id="UP000813385">
    <property type="component" value="Unassembled WGS sequence"/>
</dbReference>
<dbReference type="PROSITE" id="PS50833">
    <property type="entry name" value="BRIX"/>
    <property type="match status" value="1"/>
</dbReference>
<organism evidence="7 8">
    <name type="scientific">Plectosphaerella cucumerina</name>
    <dbReference type="NCBI Taxonomy" id="40658"/>
    <lineage>
        <taxon>Eukaryota</taxon>
        <taxon>Fungi</taxon>
        <taxon>Dikarya</taxon>
        <taxon>Ascomycota</taxon>
        <taxon>Pezizomycotina</taxon>
        <taxon>Sordariomycetes</taxon>
        <taxon>Hypocreomycetidae</taxon>
        <taxon>Glomerellales</taxon>
        <taxon>Plectosphaerellaceae</taxon>
        <taxon>Plectosphaerella</taxon>
    </lineage>
</organism>
<keyword evidence="8" id="KW-1185">Reference proteome</keyword>
<dbReference type="GO" id="GO:0000027">
    <property type="term" value="P:ribosomal large subunit assembly"/>
    <property type="evidence" value="ECO:0007669"/>
    <property type="project" value="InterPro"/>
</dbReference>
<protein>
    <recommendedName>
        <fullName evidence="4">Ribosome production factor 2 homolog</fullName>
    </recommendedName>
    <alternativeName>
        <fullName evidence="4">Ribosome biogenesis protein RPF2 homolog</fullName>
    </alternativeName>
</protein>
<dbReference type="GO" id="GO:0005730">
    <property type="term" value="C:nucleolus"/>
    <property type="evidence" value="ECO:0007669"/>
    <property type="project" value="UniProtKB-SubCell"/>
</dbReference>
<evidence type="ECO:0000256" key="5">
    <source>
        <dbReference type="SAM" id="MobiDB-lite"/>
    </source>
</evidence>
<feature type="domain" description="Brix" evidence="6">
    <location>
        <begin position="28"/>
        <end position="244"/>
    </location>
</feature>
<dbReference type="GO" id="GO:0000463">
    <property type="term" value="P:maturation of LSU-rRNA from tricistronic rRNA transcript (SSU-rRNA, 5.8S rRNA, LSU-rRNA)"/>
    <property type="evidence" value="ECO:0007669"/>
    <property type="project" value="TreeGrafter"/>
</dbReference>
<proteinExistence type="inferred from homology"/>
<comment type="similarity">
    <text evidence="2 4">Belongs to the RPF2 family.</text>
</comment>
<dbReference type="PANTHER" id="PTHR12728:SF0">
    <property type="entry name" value="RIBOSOME PRODUCTION FACTOR 2 HOMOLOG"/>
    <property type="match status" value="1"/>
</dbReference>
<dbReference type="AlphaFoldDB" id="A0A8K0TCD5"/>
<accession>A0A8K0TCD5</accession>
<dbReference type="EMBL" id="JAGPXD010000004">
    <property type="protein sequence ID" value="KAH7359350.1"/>
    <property type="molecule type" value="Genomic_DNA"/>
</dbReference>
<comment type="subcellular location">
    <subcellularLocation>
        <location evidence="1 4">Nucleus</location>
        <location evidence="1 4">Nucleolus</location>
    </subcellularLocation>
</comment>
<feature type="region of interest" description="Disordered" evidence="5">
    <location>
        <begin position="285"/>
        <end position="326"/>
    </location>
</feature>
<evidence type="ECO:0000256" key="1">
    <source>
        <dbReference type="ARBA" id="ARBA00004604"/>
    </source>
</evidence>
<gene>
    <name evidence="7" type="ORF">B0T11DRAFT_307083</name>
</gene>
<name>A0A8K0TCD5_9PEZI</name>
<keyword evidence="3 4" id="KW-0539">Nucleus</keyword>
<dbReference type="Pfam" id="PF04427">
    <property type="entry name" value="Brix"/>
    <property type="match status" value="1"/>
</dbReference>
<dbReference type="GO" id="GO:0019843">
    <property type="term" value="F:rRNA binding"/>
    <property type="evidence" value="ECO:0007669"/>
    <property type="project" value="UniProtKB-UniRule"/>
</dbReference>
<sequence length="326" mass="36388">MLRQIKPKNARSKRALAEREPKAVENVKTALFLRGTSCSQTIQDAQNDLAILRAPYVKRFTKKNSVFPFEDPASLEFFSEKNDASILCFGAKSKKRGDTLTFVRTFAHKVYDMLELALDTTTYRPATSFRGKKPQTGTRPLLAFAGTAFDAPVADEYTLARSVLTDYFRGDSTPDAVDVEGLQHLVSFTVGEASAETEKPPIHMRVYAIRTRRSGNARIPRVEVDEVGPRMDLRPGRVQHPDEAIQKEALRRPRLPNEERVKKNIVTDAIGDKIGRIHLGRQDLGKLQTRKLKGLKRSRDQASEDEGGASDGEAEAKPKGKKKARA</sequence>
<evidence type="ECO:0000313" key="8">
    <source>
        <dbReference type="Proteomes" id="UP000813385"/>
    </source>
</evidence>
<evidence type="ECO:0000259" key="6">
    <source>
        <dbReference type="PROSITE" id="PS50833"/>
    </source>
</evidence>
<dbReference type="SMART" id="SM00879">
    <property type="entry name" value="Brix"/>
    <property type="match status" value="1"/>
</dbReference>
<evidence type="ECO:0000256" key="4">
    <source>
        <dbReference type="RuleBase" id="RU367086"/>
    </source>
</evidence>